<gene>
    <name evidence="6" type="ORF">LY90DRAFT_504234</name>
</gene>
<feature type="disulfide bond" evidence="2">
    <location>
        <begin position="720"/>
        <end position="732"/>
    </location>
</feature>
<feature type="signal peptide" evidence="4">
    <location>
        <begin position="1"/>
        <end position="18"/>
    </location>
</feature>
<keyword evidence="7" id="KW-1185">Reference proteome</keyword>
<proteinExistence type="predicted"/>
<reference evidence="6 7" key="1">
    <citation type="submission" date="2016-08" db="EMBL/GenBank/DDBJ databases">
        <title>A Parts List for Fungal Cellulosomes Revealed by Comparative Genomics.</title>
        <authorList>
            <consortium name="DOE Joint Genome Institute"/>
            <person name="Haitjema C.H."/>
            <person name="Gilmore S.P."/>
            <person name="Henske J.K."/>
            <person name="Solomon K.V."/>
            <person name="De Groot R."/>
            <person name="Kuo A."/>
            <person name="Mondo S.J."/>
            <person name="Salamov A.A."/>
            <person name="Labutti K."/>
            <person name="Zhao Z."/>
            <person name="Chiniquy J."/>
            <person name="Barry K."/>
            <person name="Brewer H.M."/>
            <person name="Purvine S.O."/>
            <person name="Wright A.T."/>
            <person name="Boxma B."/>
            <person name="Van Alen T."/>
            <person name="Hackstein J.H."/>
            <person name="Baker S.E."/>
            <person name="Grigoriev I.V."/>
            <person name="O'Malley M.A."/>
        </authorList>
    </citation>
    <scope>NUCLEOTIDE SEQUENCE [LARGE SCALE GENOMIC DNA]</scope>
    <source>
        <strain evidence="6 7">G1</strain>
    </source>
</reference>
<feature type="domain" description="Chitin-binding type-1" evidence="5">
    <location>
        <begin position="707"/>
        <end position="752"/>
    </location>
</feature>
<dbReference type="Pfam" id="PF00187">
    <property type="entry name" value="Chitin_bind_1"/>
    <property type="match status" value="1"/>
</dbReference>
<evidence type="ECO:0000256" key="4">
    <source>
        <dbReference type="SAM" id="SignalP"/>
    </source>
</evidence>
<evidence type="ECO:0000256" key="1">
    <source>
        <dbReference type="ARBA" id="ARBA00022669"/>
    </source>
</evidence>
<dbReference type="Proteomes" id="UP000193920">
    <property type="component" value="Unassembled WGS sequence"/>
</dbReference>
<keyword evidence="2" id="KW-1015">Disulfide bond</keyword>
<evidence type="ECO:0000256" key="2">
    <source>
        <dbReference type="PROSITE-ProRule" id="PRU00261"/>
    </source>
</evidence>
<dbReference type="STRING" id="1754190.A0A1Y2ECU6"/>
<keyword evidence="4" id="KW-0732">Signal</keyword>
<accession>A0A1Y2ECU6</accession>
<dbReference type="InterPro" id="IPR014867">
    <property type="entry name" value="Spore_coat_CotH_CotH2/3/7"/>
</dbReference>
<dbReference type="InterPro" id="IPR036861">
    <property type="entry name" value="Endochitinase-like_sf"/>
</dbReference>
<organism evidence="6 7">
    <name type="scientific">Neocallimastix californiae</name>
    <dbReference type="NCBI Taxonomy" id="1754190"/>
    <lineage>
        <taxon>Eukaryota</taxon>
        <taxon>Fungi</taxon>
        <taxon>Fungi incertae sedis</taxon>
        <taxon>Chytridiomycota</taxon>
        <taxon>Chytridiomycota incertae sedis</taxon>
        <taxon>Neocallimastigomycetes</taxon>
        <taxon>Neocallimastigales</taxon>
        <taxon>Neocallimastigaceae</taxon>
        <taxon>Neocallimastix</taxon>
    </lineage>
</organism>
<dbReference type="SUPFAM" id="SSF57016">
    <property type="entry name" value="Plant lectins/antimicrobial peptides"/>
    <property type="match status" value="1"/>
</dbReference>
<comment type="caution">
    <text evidence="6">The sequence shown here is derived from an EMBL/GenBank/DDBJ whole genome shotgun (WGS) entry which is preliminary data.</text>
</comment>
<feature type="compositionally biased region" description="Low complexity" evidence="3">
    <location>
        <begin position="587"/>
        <end position="600"/>
    </location>
</feature>
<comment type="caution">
    <text evidence="2">Lacks conserved residue(s) required for the propagation of feature annotation.</text>
</comment>
<dbReference type="Pfam" id="PF08757">
    <property type="entry name" value="CotH"/>
    <property type="match status" value="1"/>
</dbReference>
<dbReference type="Gene3D" id="3.30.60.10">
    <property type="entry name" value="Endochitinase-like"/>
    <property type="match status" value="1"/>
</dbReference>
<dbReference type="GO" id="GO:0008061">
    <property type="term" value="F:chitin binding"/>
    <property type="evidence" value="ECO:0007669"/>
    <property type="project" value="UniProtKB-UniRule"/>
</dbReference>
<dbReference type="CDD" id="cd00035">
    <property type="entry name" value="ChtBD1"/>
    <property type="match status" value="1"/>
</dbReference>
<dbReference type="PANTHER" id="PTHR40050:SF1">
    <property type="entry name" value="INNER SPORE COAT PROTEIN H"/>
    <property type="match status" value="1"/>
</dbReference>
<name>A0A1Y2ECU6_9FUNG</name>
<dbReference type="EMBL" id="MCOG01000044">
    <property type="protein sequence ID" value="ORY69388.1"/>
    <property type="molecule type" value="Genomic_DNA"/>
</dbReference>
<dbReference type="InterPro" id="IPR018371">
    <property type="entry name" value="Chitin-binding_1_CS"/>
</dbReference>
<evidence type="ECO:0000259" key="5">
    <source>
        <dbReference type="PROSITE" id="PS50941"/>
    </source>
</evidence>
<dbReference type="SMART" id="SM00270">
    <property type="entry name" value="ChtBD1"/>
    <property type="match status" value="1"/>
</dbReference>
<dbReference type="PANTHER" id="PTHR40050">
    <property type="entry name" value="INNER SPORE COAT PROTEIN H"/>
    <property type="match status" value="1"/>
</dbReference>
<dbReference type="AlphaFoldDB" id="A0A1Y2ECU6"/>
<feature type="compositionally biased region" description="Basic and acidic residues" evidence="3">
    <location>
        <begin position="601"/>
        <end position="617"/>
    </location>
</feature>
<dbReference type="OrthoDB" id="2387105at2759"/>
<evidence type="ECO:0000256" key="3">
    <source>
        <dbReference type="SAM" id="MobiDB-lite"/>
    </source>
</evidence>
<evidence type="ECO:0000313" key="7">
    <source>
        <dbReference type="Proteomes" id="UP000193920"/>
    </source>
</evidence>
<dbReference type="InterPro" id="IPR001002">
    <property type="entry name" value="Chitin-bd_1"/>
</dbReference>
<feature type="disulfide bond" evidence="2">
    <location>
        <begin position="725"/>
        <end position="739"/>
    </location>
</feature>
<feature type="region of interest" description="Disordered" evidence="3">
    <location>
        <begin position="580"/>
        <end position="618"/>
    </location>
</feature>
<protein>
    <recommendedName>
        <fullName evidence="5">Chitin-binding type-1 domain-containing protein</fullName>
    </recommendedName>
</protein>
<feature type="chain" id="PRO_5012237528" description="Chitin-binding type-1 domain-containing protein" evidence="4">
    <location>
        <begin position="19"/>
        <end position="752"/>
    </location>
</feature>
<dbReference type="PROSITE" id="PS00026">
    <property type="entry name" value="CHIT_BIND_I_1"/>
    <property type="match status" value="1"/>
</dbReference>
<keyword evidence="1 2" id="KW-0147">Chitin-binding</keyword>
<sequence length="752" mass="86514">MSLKFLLFFSLNIYNIFCRKVEFNVISFGQKTYVKIVDGDKYKLSPIASDDILYRGSVSNAPNESFQYFYIVDDEEENFVRTFDSNINVTYNEFYGRKDTIKPLKTFNHPPNLSHWNRSIGKTTLFDDSYIPTLHITGSNAENFFHDPKKYEKTFKNVKTSSKNRSFSKFQFQLWLDDEDDSSSSTNGIKGRYILKLRNGSEDPLNLRQFIYGNIIQAIGMPSLHSVMVRVYYNKKPVGFYTLQESVITYSFIKAEFYGNPLTETIRPPKTLGYVLDGTTGADFEYKPDDYNYYGVFDTKSDEAVDQLIEFCKALSELNTANDQELAEFDKKWFDIDTFHKAMAMEYLTGDWDGYWYTTSNFAIYDDPTQSTSDSYKFYFITQDHDETFGVGLTEDFNEVGKKFPELSYTTMINRKWHIVDDDAEYRTLVDKFIGSTPKLQKRFEETLISIVIHIFNPVAFQEVVNSYYERYEPEVKWDFSFTRPYIKNQNPDFGYKDFLKNFEQELPGLNWGIYEWVKLRAESIKNEFCITWLGDTNPPSNCVNNYDYIPIEVPTSTDVTSHPKATDTLRTESTINIPIDGEKTTSHPSISTTTTNNETTETKETSESTTTTEKHAKTTTKKTTTKKTTKTKTTKTKTTKTTKTTTTKTKTTKTKTTKTKTTKKTTTKTTTKTKTTKMTTTKTKKTKTKTTTTTKKNSASIIISNDGSCGKFNNYYKVCPNDNCCSKFGYCGSSDAFCGTGCQSEFGRCNH</sequence>
<evidence type="ECO:0000313" key="6">
    <source>
        <dbReference type="EMBL" id="ORY69388.1"/>
    </source>
</evidence>
<dbReference type="PROSITE" id="PS50941">
    <property type="entry name" value="CHIT_BIND_I_2"/>
    <property type="match status" value="1"/>
</dbReference>